<evidence type="ECO:0000259" key="7">
    <source>
        <dbReference type="Pfam" id="PF05193"/>
    </source>
</evidence>
<evidence type="ECO:0000256" key="3">
    <source>
        <dbReference type="ARBA" id="ARBA00022801"/>
    </source>
</evidence>
<evidence type="ECO:0000256" key="2">
    <source>
        <dbReference type="ARBA" id="ARBA00022670"/>
    </source>
</evidence>
<comment type="similarity">
    <text evidence="1">Belongs to the peptidase M16 family.</text>
</comment>
<dbReference type="EMBL" id="SGXA01000001">
    <property type="protein sequence ID" value="RZS76408.1"/>
    <property type="molecule type" value="Genomic_DNA"/>
</dbReference>
<protein>
    <submittedName>
        <fullName evidence="8">Zinc protease</fullName>
    </submittedName>
</protein>
<dbReference type="PROSITE" id="PS51257">
    <property type="entry name" value="PROKAR_LIPOPROTEIN"/>
    <property type="match status" value="1"/>
</dbReference>
<evidence type="ECO:0000256" key="1">
    <source>
        <dbReference type="ARBA" id="ARBA00007261"/>
    </source>
</evidence>
<dbReference type="RefSeq" id="WP_130540709.1">
    <property type="nucleotide sequence ID" value="NZ_CP042431.1"/>
</dbReference>
<reference evidence="8 9" key="1">
    <citation type="submission" date="2019-02" db="EMBL/GenBank/DDBJ databases">
        <title>Genomic Encyclopedia of Type Strains, Phase IV (KMG-IV): sequencing the most valuable type-strain genomes for metagenomic binning, comparative biology and taxonomic classification.</title>
        <authorList>
            <person name="Goeker M."/>
        </authorList>
    </citation>
    <scope>NUCLEOTIDE SEQUENCE [LARGE SCALE GENOMIC DNA]</scope>
    <source>
        <strain evidence="8 9">DSM 18116</strain>
    </source>
</reference>
<dbReference type="OrthoDB" id="9811314at2"/>
<dbReference type="PANTHER" id="PTHR43690:SF34">
    <property type="entry name" value="ZINC PROTEASE PQQL-LIKE"/>
    <property type="match status" value="1"/>
</dbReference>
<evidence type="ECO:0000259" key="6">
    <source>
        <dbReference type="Pfam" id="PF00675"/>
    </source>
</evidence>
<evidence type="ECO:0000313" key="9">
    <source>
        <dbReference type="Proteomes" id="UP000293874"/>
    </source>
</evidence>
<dbReference type="GO" id="GO:0008237">
    <property type="term" value="F:metallopeptidase activity"/>
    <property type="evidence" value="ECO:0007669"/>
    <property type="project" value="UniProtKB-KW"/>
</dbReference>
<dbReference type="GO" id="GO:0006508">
    <property type="term" value="P:proteolysis"/>
    <property type="evidence" value="ECO:0007669"/>
    <property type="project" value="UniProtKB-KW"/>
</dbReference>
<keyword evidence="5" id="KW-0482">Metalloprotease</keyword>
<proteinExistence type="inferred from homology"/>
<evidence type="ECO:0000313" key="8">
    <source>
        <dbReference type="EMBL" id="RZS76408.1"/>
    </source>
</evidence>
<gene>
    <name evidence="8" type="ORF">EV199_2293</name>
</gene>
<keyword evidence="4" id="KW-0862">Zinc</keyword>
<comment type="caution">
    <text evidence="8">The sequence shown here is derived from an EMBL/GenBank/DDBJ whole genome shotgun (WGS) entry which is preliminary data.</text>
</comment>
<accession>A0A4Q7N5S5</accession>
<feature type="domain" description="Peptidase M16 N-terminal" evidence="6">
    <location>
        <begin position="53"/>
        <end position="172"/>
    </location>
</feature>
<keyword evidence="3" id="KW-0378">Hydrolase</keyword>
<sequence>MKLPLKNILQFSCFLLIIGIAVACKETKVNPLPSDTAVRTGVLPNGLTYYIRKNAEPRQQAYLMLVNKVGSLLETDDQRGLAHFTEHMAFKGTKNFPKNSLVDALQKMGVRFGADLNAYTAFDQTVYKLDIPVNDTASLNRGMQILRDWAGGVEMVNEDIESERGVILEEKRQRKGAGERISEKTLPILLNNSRHVQRLPIGTEEVLKTFNPDLLRKFYHNWYRPDLQAIVVVGEFDLDVVEAQIKQLFGDLVKPADAPALPEYPVALTGKKTFNIVRDEEIKTVSLQWYGKEKIAPMLTDKDLRNGMTIQLFNDMLARRIVHLQRQSDPPFLQASAGIGPVTEGLGGPTVQISFLPGGIERGYKALMTELYRIKKHGFTDEELKRAKVALGEAQNNRYNNREKISSEAYANQYAQAFMQKTPYPSEEFLNKSIREQLGLITLDDADKLIETFFTTPDQDIIILAPADSKEALPAEAEIKKWMEATEDSKIEKYKEPEAASGLPAPAAKPGSIVEAKQLDEIGVTEWTLSNGARVILKPTSNQEDKILINAFSFGGTALYNQQDYDAASLAVPITLQGGVAGLDPEALSQLLAGKMVQYQPFISDYSEGFSAGSSKKDFETCLKLIHLYFTKTGLNESAVTGMLRNTRLELEKRNQVPGNIFMDSVNTFMTAGHWRKQPMTVQRLDAVKPARAVEIYKERFADAADFTFLITGSYQPDSIKVLVEQYIGSLPALNKKEAIVDMGIHFADQSRTIMVKQELENKATVQIVIPGAYKGTPWENVQLNALRTILQYRITEALRTKESATYTPSVNLQKSNYPSPRYGFVISFTCDPLRAKALTAEVRSVLAQLAQQGPTDDELGKFVAESRASIAKMSGTTDYWHSVLFASLQNGYDLNEVNSVEKYIGMLSKDRIKAGTNEFLTKKPFMDFYLLPK</sequence>
<dbReference type="Pfam" id="PF00675">
    <property type="entry name" value="Peptidase_M16"/>
    <property type="match status" value="1"/>
</dbReference>
<dbReference type="Gene3D" id="3.30.830.10">
    <property type="entry name" value="Metalloenzyme, LuxS/M16 peptidase-like"/>
    <property type="match status" value="4"/>
</dbReference>
<organism evidence="8 9">
    <name type="scientific">Pseudobacter ginsenosidimutans</name>
    <dbReference type="NCBI Taxonomy" id="661488"/>
    <lineage>
        <taxon>Bacteria</taxon>
        <taxon>Pseudomonadati</taxon>
        <taxon>Bacteroidota</taxon>
        <taxon>Chitinophagia</taxon>
        <taxon>Chitinophagales</taxon>
        <taxon>Chitinophagaceae</taxon>
        <taxon>Pseudobacter</taxon>
    </lineage>
</organism>
<dbReference type="AlphaFoldDB" id="A0A4Q7N5S5"/>
<dbReference type="Proteomes" id="UP000293874">
    <property type="component" value="Unassembled WGS sequence"/>
</dbReference>
<feature type="domain" description="Peptidase M16 C-terminal" evidence="7">
    <location>
        <begin position="210"/>
        <end position="389"/>
    </location>
</feature>
<evidence type="ECO:0000256" key="4">
    <source>
        <dbReference type="ARBA" id="ARBA00022833"/>
    </source>
</evidence>
<name>A0A4Q7N5S5_9BACT</name>
<dbReference type="InterPro" id="IPR050626">
    <property type="entry name" value="Peptidase_M16"/>
</dbReference>
<dbReference type="GO" id="GO:0046872">
    <property type="term" value="F:metal ion binding"/>
    <property type="evidence" value="ECO:0007669"/>
    <property type="project" value="InterPro"/>
</dbReference>
<dbReference type="InterPro" id="IPR011249">
    <property type="entry name" value="Metalloenz_LuxS/M16"/>
</dbReference>
<evidence type="ECO:0000256" key="5">
    <source>
        <dbReference type="ARBA" id="ARBA00023049"/>
    </source>
</evidence>
<keyword evidence="9" id="KW-1185">Reference proteome</keyword>
<dbReference type="Pfam" id="PF05193">
    <property type="entry name" value="Peptidase_M16_C"/>
    <property type="match status" value="2"/>
</dbReference>
<feature type="domain" description="Peptidase M16 C-terminal" evidence="7">
    <location>
        <begin position="698"/>
        <end position="860"/>
    </location>
</feature>
<dbReference type="SUPFAM" id="SSF63411">
    <property type="entry name" value="LuxS/MPP-like metallohydrolase"/>
    <property type="match status" value="4"/>
</dbReference>
<dbReference type="InterPro" id="IPR007863">
    <property type="entry name" value="Peptidase_M16_C"/>
</dbReference>
<keyword evidence="2 8" id="KW-0645">Protease</keyword>
<dbReference type="InterPro" id="IPR011765">
    <property type="entry name" value="Pept_M16_N"/>
</dbReference>
<dbReference type="PANTHER" id="PTHR43690">
    <property type="entry name" value="NARDILYSIN"/>
    <property type="match status" value="1"/>
</dbReference>